<gene>
    <name evidence="3" type="ORF">N5A92_17825</name>
</gene>
<sequence>MSFTFDGRTNFIAGQWQGEASGATKEALSPIDRRPIGRMAWSSRETARQAIAAARNAQAAWGRTSLWDRAALLRRMADRIEKSAEPLSALLTLEQGKPIAEARFEIGKAADGFNLAADLVKYLEGHTIPTEDPSKRVMTFYRPRGVYAVITPWNFPVNIPVEYLAPGLAAGNAIIWNPAPTTALIATALTEVIAEADPPAGILNLVTGAGPEVGDEIVSNPGTEAVGFTGSVPTGRKIAARAAGKAQLLELGGNGPVIVLDDADLDKAVRATASGCFVNAGQVCSSSERVLVHTAIYDAFAERMVEEAGKVVLGDPRREDVTMGPLNNPAVAAKVAEHVDDALKRGAQALAGGGPAQGLPSDLYFQPTVLGNVGRDSLLNQEETFGPVAPLIRVESDEEALAAAHDNRFGLVASVFTRDIDRAFRFVEEVQAGIVNVNDTSNYWELHIPFGGASGKESGVGRIGGRYSLEAMSDLRTATFTIG</sequence>
<dbReference type="InterPro" id="IPR016162">
    <property type="entry name" value="Ald_DH_N"/>
</dbReference>
<evidence type="ECO:0000259" key="2">
    <source>
        <dbReference type="Pfam" id="PF00171"/>
    </source>
</evidence>
<evidence type="ECO:0000256" key="1">
    <source>
        <dbReference type="ARBA" id="ARBA00023002"/>
    </source>
</evidence>
<dbReference type="RefSeq" id="WP_260905110.1">
    <property type="nucleotide sequence ID" value="NZ_JAOCZP010000005.1"/>
</dbReference>
<proteinExistence type="predicted"/>
<reference evidence="3 4" key="1">
    <citation type="submission" date="2022-09" db="EMBL/GenBank/DDBJ databases">
        <title>Chelativorans salina sp. nov., a novel slightly halophilic bacterium isolated from a saline lake sediment enrichment.</title>
        <authorList>
            <person name="Gao L."/>
            <person name="Fang B.-Z."/>
            <person name="Li W.-J."/>
        </authorList>
    </citation>
    <scope>NUCLEOTIDE SEQUENCE [LARGE SCALE GENOMIC DNA]</scope>
    <source>
        <strain evidence="3 4">EGI FJ00035</strain>
    </source>
</reference>
<organism evidence="3 4">
    <name type="scientific">Chelativorans salis</name>
    <dbReference type="NCBI Taxonomy" id="2978478"/>
    <lineage>
        <taxon>Bacteria</taxon>
        <taxon>Pseudomonadati</taxon>
        <taxon>Pseudomonadota</taxon>
        <taxon>Alphaproteobacteria</taxon>
        <taxon>Hyphomicrobiales</taxon>
        <taxon>Phyllobacteriaceae</taxon>
        <taxon>Chelativorans</taxon>
    </lineage>
</organism>
<keyword evidence="1" id="KW-0560">Oxidoreductase</keyword>
<dbReference type="InterPro" id="IPR016163">
    <property type="entry name" value="Ald_DH_C"/>
</dbReference>
<evidence type="ECO:0000313" key="3">
    <source>
        <dbReference type="EMBL" id="MCT7376888.1"/>
    </source>
</evidence>
<dbReference type="Pfam" id="PF00171">
    <property type="entry name" value="Aldedh"/>
    <property type="match status" value="1"/>
</dbReference>
<comment type="caution">
    <text evidence="3">The sequence shown here is derived from an EMBL/GenBank/DDBJ whole genome shotgun (WGS) entry which is preliminary data.</text>
</comment>
<dbReference type="SUPFAM" id="SSF53720">
    <property type="entry name" value="ALDH-like"/>
    <property type="match status" value="1"/>
</dbReference>
<dbReference type="CDD" id="cd07078">
    <property type="entry name" value="ALDH"/>
    <property type="match status" value="1"/>
</dbReference>
<dbReference type="EMBL" id="JAOCZP010000005">
    <property type="protein sequence ID" value="MCT7376888.1"/>
    <property type="molecule type" value="Genomic_DNA"/>
</dbReference>
<dbReference type="Proteomes" id="UP001320831">
    <property type="component" value="Unassembled WGS sequence"/>
</dbReference>
<evidence type="ECO:0000313" key="4">
    <source>
        <dbReference type="Proteomes" id="UP001320831"/>
    </source>
</evidence>
<dbReference type="InterPro" id="IPR016161">
    <property type="entry name" value="Ald_DH/histidinol_DH"/>
</dbReference>
<dbReference type="Gene3D" id="3.40.605.10">
    <property type="entry name" value="Aldehyde Dehydrogenase, Chain A, domain 1"/>
    <property type="match status" value="1"/>
</dbReference>
<protein>
    <submittedName>
        <fullName evidence="3">Aldehyde dehydrogenase family protein</fullName>
    </submittedName>
</protein>
<keyword evidence="4" id="KW-1185">Reference proteome</keyword>
<dbReference type="Gene3D" id="3.40.309.10">
    <property type="entry name" value="Aldehyde Dehydrogenase, Chain A, domain 2"/>
    <property type="match status" value="1"/>
</dbReference>
<name>A0ABT2LTE1_9HYPH</name>
<accession>A0ABT2LTE1</accession>
<feature type="domain" description="Aldehyde dehydrogenase" evidence="2">
    <location>
        <begin position="19"/>
        <end position="477"/>
    </location>
</feature>
<dbReference type="InterPro" id="IPR015590">
    <property type="entry name" value="Aldehyde_DH_dom"/>
</dbReference>
<dbReference type="PANTHER" id="PTHR11699">
    <property type="entry name" value="ALDEHYDE DEHYDROGENASE-RELATED"/>
    <property type="match status" value="1"/>
</dbReference>